<reference evidence="1 2" key="1">
    <citation type="journal article" date="2008" name="Proc. Natl. Acad. Sci. U.S.A.">
        <title>Niche adaptation and genome expansion in the chlorophyll d-producing cyanobacterium Acaryochloris marina.</title>
        <authorList>
            <person name="Swingley W.D."/>
            <person name="Chen M."/>
            <person name="Cheung P.C."/>
            <person name="Conrad A.L."/>
            <person name="Dejesa L.C."/>
            <person name="Hao J."/>
            <person name="Honchak B.M."/>
            <person name="Karbach L.E."/>
            <person name="Kurdoglu A."/>
            <person name="Lahiri S."/>
            <person name="Mastrian S.D."/>
            <person name="Miyashita H."/>
            <person name="Page L."/>
            <person name="Ramakrishna P."/>
            <person name="Satoh S."/>
            <person name="Sattley W.M."/>
            <person name="Shimada Y."/>
            <person name="Taylor H.L."/>
            <person name="Tomo T."/>
            <person name="Tsuchiya T."/>
            <person name="Wang Z.T."/>
            <person name="Raymond J."/>
            <person name="Mimuro M."/>
            <person name="Blankenship R.E."/>
            <person name="Touchman J.W."/>
        </authorList>
    </citation>
    <scope>NUCLEOTIDE SEQUENCE [LARGE SCALE GENOMIC DNA]</scope>
    <source>
        <strain evidence="2">MBIC 11017</strain>
        <plasmid evidence="2">Plasmid pREB7</plasmid>
    </source>
</reference>
<gene>
    <name evidence="1" type="ordered locus">AM1_G0066</name>
</gene>
<dbReference type="HOGENOM" id="CLU_3245636_0_0_3"/>
<name>A8ZQG0_ACAM1</name>
<dbReference type="EMBL" id="CP000844">
    <property type="protein sequence ID" value="ABW33246.1"/>
    <property type="molecule type" value="Genomic_DNA"/>
</dbReference>
<keyword evidence="1" id="KW-0614">Plasmid</keyword>
<dbReference type="RefSeq" id="WP_012168314.1">
    <property type="nucleotide sequence ID" value="NC_009932.1"/>
</dbReference>
<geneLocation type="plasmid" evidence="1 2">
    <name>pREB7</name>
</geneLocation>
<keyword evidence="2" id="KW-1185">Reference proteome</keyword>
<accession>A8ZQG0</accession>
<evidence type="ECO:0000313" key="1">
    <source>
        <dbReference type="EMBL" id="ABW33246.1"/>
    </source>
</evidence>
<proteinExistence type="predicted"/>
<organism evidence="1 2">
    <name type="scientific">Acaryochloris marina (strain MBIC 11017)</name>
    <dbReference type="NCBI Taxonomy" id="329726"/>
    <lineage>
        <taxon>Bacteria</taxon>
        <taxon>Bacillati</taxon>
        <taxon>Cyanobacteriota</taxon>
        <taxon>Cyanophyceae</taxon>
        <taxon>Acaryochloridales</taxon>
        <taxon>Acaryochloridaceae</taxon>
        <taxon>Acaryochloris</taxon>
    </lineage>
</organism>
<dbReference type="AlphaFoldDB" id="A8ZQG0"/>
<protein>
    <submittedName>
        <fullName evidence="1">Uncharacterized protein</fullName>
    </submittedName>
</protein>
<dbReference type="KEGG" id="amr:AM1_G0066"/>
<evidence type="ECO:0000313" key="2">
    <source>
        <dbReference type="Proteomes" id="UP000000268"/>
    </source>
</evidence>
<sequence>MTLRAVQGFRPNWQIADTDLGRMIDDALHSELLITNIVDLPT</sequence>
<dbReference type="Proteomes" id="UP000000268">
    <property type="component" value="Plasmid pREB7"/>
</dbReference>